<name>A0A1H9SVV5_9ACTN</name>
<proteinExistence type="inferred from homology"/>
<gene>
    <name evidence="6" type="ORF">SAMN05443377_11646</name>
</gene>
<dbReference type="AlphaFoldDB" id="A0A1H9SVV5"/>
<dbReference type="GO" id="GO:0008757">
    <property type="term" value="F:S-adenosylmethionine-dependent methyltransferase activity"/>
    <property type="evidence" value="ECO:0007669"/>
    <property type="project" value="InterPro"/>
</dbReference>
<keyword evidence="2 6" id="KW-0489">Methyltransferase</keyword>
<dbReference type="CDD" id="cd02440">
    <property type="entry name" value="AdoMet_MTases"/>
    <property type="match status" value="1"/>
</dbReference>
<dbReference type="Proteomes" id="UP000198815">
    <property type="component" value="Unassembled WGS sequence"/>
</dbReference>
<dbReference type="Gene3D" id="3.40.50.150">
    <property type="entry name" value="Vaccinia Virus protein VP39"/>
    <property type="match status" value="1"/>
</dbReference>
<dbReference type="SUPFAM" id="SSF53335">
    <property type="entry name" value="S-adenosyl-L-methionine-dependent methyltransferases"/>
    <property type="match status" value="1"/>
</dbReference>
<dbReference type="STRING" id="64702.SAMN05443377_11646"/>
<dbReference type="InterPro" id="IPR013216">
    <property type="entry name" value="Methyltransf_11"/>
</dbReference>
<dbReference type="GO" id="GO:0032259">
    <property type="term" value="P:methylation"/>
    <property type="evidence" value="ECO:0007669"/>
    <property type="project" value="UniProtKB-KW"/>
</dbReference>
<evidence type="ECO:0000313" key="6">
    <source>
        <dbReference type="EMBL" id="SER89045.1"/>
    </source>
</evidence>
<accession>A0A1H9SVV5</accession>
<evidence type="ECO:0000256" key="4">
    <source>
        <dbReference type="SAM" id="MobiDB-lite"/>
    </source>
</evidence>
<feature type="compositionally biased region" description="Basic and acidic residues" evidence="4">
    <location>
        <begin position="1"/>
        <end position="11"/>
    </location>
</feature>
<evidence type="ECO:0000256" key="3">
    <source>
        <dbReference type="ARBA" id="ARBA00022679"/>
    </source>
</evidence>
<dbReference type="InterPro" id="IPR029063">
    <property type="entry name" value="SAM-dependent_MTases_sf"/>
</dbReference>
<protein>
    <submittedName>
        <fullName evidence="6">Methyltransferase domain-containing protein</fullName>
    </submittedName>
</protein>
<dbReference type="InterPro" id="IPR051052">
    <property type="entry name" value="Diverse_substrate_MTase"/>
</dbReference>
<organism evidence="6 7">
    <name type="scientific">Propionibacterium cyclohexanicum</name>
    <dbReference type="NCBI Taxonomy" id="64702"/>
    <lineage>
        <taxon>Bacteria</taxon>
        <taxon>Bacillati</taxon>
        <taxon>Actinomycetota</taxon>
        <taxon>Actinomycetes</taxon>
        <taxon>Propionibacteriales</taxon>
        <taxon>Propionibacteriaceae</taxon>
        <taxon>Propionibacterium</taxon>
    </lineage>
</organism>
<sequence length="261" mass="28703">MTCDADSRHDTPQQAAERARRAASFEQIGADYERYRPDQPDEATAWMVGEAHHVLDLAAGTGKLTDSLLRLGRQVSAVDPSATMLAELSRKHPGVPCLVGTGESIPLPDDSVDAVVVGSAWQWMDPASTGAELARVLRPGGRLGLSWNGPDRSVDWIAALYAGHRDDSESSRPLIRTQEPEHPGHGFGPMEEMSFRWSRTMTPAQLLAELATHSTWILATAAMRERWSENALRFLGNDPHTAGRQQFSVPQRVRAYRCRAA</sequence>
<dbReference type="PANTHER" id="PTHR44942:SF4">
    <property type="entry name" value="METHYLTRANSFERASE TYPE 11 DOMAIN-CONTAINING PROTEIN"/>
    <property type="match status" value="1"/>
</dbReference>
<evidence type="ECO:0000259" key="5">
    <source>
        <dbReference type="Pfam" id="PF08241"/>
    </source>
</evidence>
<evidence type="ECO:0000256" key="2">
    <source>
        <dbReference type="ARBA" id="ARBA00022603"/>
    </source>
</evidence>
<dbReference type="PANTHER" id="PTHR44942">
    <property type="entry name" value="METHYLTRANSF_11 DOMAIN-CONTAINING PROTEIN"/>
    <property type="match status" value="1"/>
</dbReference>
<reference evidence="6 7" key="1">
    <citation type="submission" date="2016-10" db="EMBL/GenBank/DDBJ databases">
        <authorList>
            <person name="de Groot N.N."/>
        </authorList>
    </citation>
    <scope>NUCLEOTIDE SEQUENCE [LARGE SCALE GENOMIC DNA]</scope>
    <source>
        <strain evidence="6 7">DSM 16859</strain>
    </source>
</reference>
<keyword evidence="7" id="KW-1185">Reference proteome</keyword>
<dbReference type="EMBL" id="FOGZ01000016">
    <property type="protein sequence ID" value="SER89045.1"/>
    <property type="molecule type" value="Genomic_DNA"/>
</dbReference>
<feature type="domain" description="Methyltransferase type 11" evidence="5">
    <location>
        <begin position="55"/>
        <end position="143"/>
    </location>
</feature>
<keyword evidence="3 6" id="KW-0808">Transferase</keyword>
<dbReference type="RefSeq" id="WP_177170141.1">
    <property type="nucleotide sequence ID" value="NZ_FOGZ01000016.1"/>
</dbReference>
<dbReference type="Pfam" id="PF08241">
    <property type="entry name" value="Methyltransf_11"/>
    <property type="match status" value="1"/>
</dbReference>
<evidence type="ECO:0000256" key="1">
    <source>
        <dbReference type="ARBA" id="ARBA00008361"/>
    </source>
</evidence>
<feature type="region of interest" description="Disordered" evidence="4">
    <location>
        <begin position="1"/>
        <end position="22"/>
    </location>
</feature>
<comment type="similarity">
    <text evidence="1">Belongs to the methyltransferase superfamily.</text>
</comment>
<evidence type="ECO:0000313" key="7">
    <source>
        <dbReference type="Proteomes" id="UP000198815"/>
    </source>
</evidence>